<reference evidence="1 2" key="1">
    <citation type="journal article" date="2021" name="bioRxiv">
        <title>Unique metabolic strategies in Hadean analogues reveal hints for primordial physiology.</title>
        <authorList>
            <person name="Nobu M.K."/>
            <person name="Nakai R."/>
            <person name="Tamazawa S."/>
            <person name="Mori H."/>
            <person name="Toyoda A."/>
            <person name="Ijiri A."/>
            <person name="Suzuki S."/>
            <person name="Kurokawa K."/>
            <person name="Kamagata Y."/>
            <person name="Tamaki H."/>
        </authorList>
    </citation>
    <scope>NUCLEOTIDE SEQUENCE [LARGE SCALE GENOMIC DNA]</scope>
    <source>
        <strain evidence="1">BS525</strain>
    </source>
</reference>
<gene>
    <name evidence="1" type="ORF">DDT42_01529</name>
</gene>
<evidence type="ECO:0000313" key="1">
    <source>
        <dbReference type="EMBL" id="MBT9145654.1"/>
    </source>
</evidence>
<proteinExistence type="predicted"/>
<evidence type="ECO:0000313" key="2">
    <source>
        <dbReference type="Proteomes" id="UP000811545"/>
    </source>
</evidence>
<comment type="caution">
    <text evidence="1">The sequence shown here is derived from an EMBL/GenBank/DDBJ whole genome shotgun (WGS) entry which is preliminary data.</text>
</comment>
<sequence>MALTKKDWLLLVMRRTPLDRIHIMKALFLIWHRSGRKITDYFEFEPYLYGPCSLEIYAVLESLQTDGFIVQPPHPKPQWVNYYLTERGKKEAEEAKKRIPPETIRFIETVADEVSQLSFYELLRKVYAEAPDFAVNSMFREVMK</sequence>
<dbReference type="AlphaFoldDB" id="A0A9E2BIE7"/>
<protein>
    <recommendedName>
        <fullName evidence="3">DUF4065 domain-containing protein</fullName>
    </recommendedName>
</protein>
<dbReference type="InterPro" id="IPR036390">
    <property type="entry name" value="WH_DNA-bd_sf"/>
</dbReference>
<organism evidence="1 2">
    <name type="scientific">Psychracetigena formicireducens</name>
    <dbReference type="NCBI Taxonomy" id="2986056"/>
    <lineage>
        <taxon>Bacteria</taxon>
        <taxon>Bacillati</taxon>
        <taxon>Candidatus Lithacetigenota</taxon>
        <taxon>Candidatus Psychracetigena</taxon>
    </lineage>
</organism>
<evidence type="ECO:0008006" key="3">
    <source>
        <dbReference type="Google" id="ProtNLM"/>
    </source>
</evidence>
<dbReference type="Proteomes" id="UP000811545">
    <property type="component" value="Unassembled WGS sequence"/>
</dbReference>
<accession>A0A9E2BIE7</accession>
<dbReference type="SUPFAM" id="SSF46785">
    <property type="entry name" value="Winged helix' DNA-binding domain"/>
    <property type="match status" value="1"/>
</dbReference>
<name>A0A9E2BIE7_PSYF1</name>
<dbReference type="EMBL" id="QLTW01000137">
    <property type="protein sequence ID" value="MBT9145654.1"/>
    <property type="molecule type" value="Genomic_DNA"/>
</dbReference>